<dbReference type="Pfam" id="PF03871">
    <property type="entry name" value="RNA_pol_Rpb5_N"/>
    <property type="match status" value="1"/>
</dbReference>
<evidence type="ECO:0000313" key="20">
    <source>
        <dbReference type="Proteomes" id="UP000663828"/>
    </source>
</evidence>
<dbReference type="Proteomes" id="UP000663852">
    <property type="component" value="Unassembled WGS sequence"/>
</dbReference>
<feature type="short sequence motif" description="Q motif" evidence="11">
    <location>
        <begin position="1434"/>
        <end position="1462"/>
    </location>
</feature>
<dbReference type="Gene3D" id="3.40.50.300">
    <property type="entry name" value="P-loop containing nucleotide triphosphate hydrolases"/>
    <property type="match status" value="2"/>
</dbReference>
<evidence type="ECO:0000313" key="21">
    <source>
        <dbReference type="Proteomes" id="UP000663852"/>
    </source>
</evidence>
<evidence type="ECO:0000256" key="10">
    <source>
        <dbReference type="ARBA" id="ARBA00025765"/>
    </source>
</evidence>
<dbReference type="EMBL" id="CAJNOR010000406">
    <property type="protein sequence ID" value="CAF0905045.1"/>
    <property type="molecule type" value="Genomic_DNA"/>
</dbReference>
<dbReference type="Pfam" id="PF00270">
    <property type="entry name" value="DEAD"/>
    <property type="match status" value="1"/>
</dbReference>
<accession>A0A814G527</accession>
<dbReference type="InterPro" id="IPR014014">
    <property type="entry name" value="RNA_helicase_DEAD_Q_motif"/>
</dbReference>
<evidence type="ECO:0000259" key="15">
    <source>
        <dbReference type="PROSITE" id="PS51192"/>
    </source>
</evidence>
<dbReference type="Gene3D" id="3.90.940.20">
    <property type="entry name" value="RPB5-like RNA polymerase subunit"/>
    <property type="match status" value="1"/>
</dbReference>
<dbReference type="PROSITE" id="PS51194">
    <property type="entry name" value="HELICASE_CTER"/>
    <property type="match status" value="1"/>
</dbReference>
<dbReference type="InterPro" id="IPR005571">
    <property type="entry name" value="RNA_pol_Rpb5_N"/>
</dbReference>
<dbReference type="GO" id="GO:0003677">
    <property type="term" value="F:DNA binding"/>
    <property type="evidence" value="ECO:0007669"/>
    <property type="project" value="InterPro"/>
</dbReference>
<dbReference type="InterPro" id="IPR014381">
    <property type="entry name" value="Arch_Rpo5/euc_Rpb5"/>
</dbReference>
<evidence type="ECO:0000259" key="17">
    <source>
        <dbReference type="PROSITE" id="PS51195"/>
    </source>
</evidence>
<proteinExistence type="inferred from homology"/>
<keyword evidence="5 12" id="KW-0347">Helicase</keyword>
<dbReference type="EMBL" id="CAJNOJ010000059">
    <property type="protein sequence ID" value="CAF0992958.1"/>
    <property type="molecule type" value="Genomic_DNA"/>
</dbReference>
<evidence type="ECO:0000256" key="4">
    <source>
        <dbReference type="ARBA" id="ARBA00022801"/>
    </source>
</evidence>
<dbReference type="CDD" id="cd17941">
    <property type="entry name" value="DEADc_DDX10"/>
    <property type="match status" value="1"/>
</dbReference>
<evidence type="ECO:0000256" key="8">
    <source>
        <dbReference type="ARBA" id="ARBA00023163"/>
    </source>
</evidence>
<dbReference type="InterPro" id="IPR035913">
    <property type="entry name" value="RPB5-like_sf"/>
</dbReference>
<dbReference type="SMART" id="SM01178">
    <property type="entry name" value="DUF4217"/>
    <property type="match status" value="1"/>
</dbReference>
<evidence type="ECO:0000256" key="12">
    <source>
        <dbReference type="RuleBase" id="RU365068"/>
    </source>
</evidence>
<dbReference type="GO" id="GO:0005654">
    <property type="term" value="C:nucleoplasm"/>
    <property type="evidence" value="ECO:0007669"/>
    <property type="project" value="UniProtKB-ARBA"/>
</dbReference>
<dbReference type="GO" id="GO:0016787">
    <property type="term" value="F:hydrolase activity"/>
    <property type="evidence" value="ECO:0007669"/>
    <property type="project" value="UniProtKB-KW"/>
</dbReference>
<keyword evidence="9" id="KW-0539">Nucleus</keyword>
<evidence type="ECO:0000259" key="14">
    <source>
        <dbReference type="PROSITE" id="PS50181"/>
    </source>
</evidence>
<organism evidence="19 21">
    <name type="scientific">Adineta ricciae</name>
    <name type="common">Rotifer</name>
    <dbReference type="NCBI Taxonomy" id="249248"/>
    <lineage>
        <taxon>Eukaryota</taxon>
        <taxon>Metazoa</taxon>
        <taxon>Spiralia</taxon>
        <taxon>Gnathifera</taxon>
        <taxon>Rotifera</taxon>
        <taxon>Eurotatoria</taxon>
        <taxon>Bdelloidea</taxon>
        <taxon>Adinetida</taxon>
        <taxon>Adinetidae</taxon>
        <taxon>Adineta</taxon>
    </lineage>
</organism>
<evidence type="ECO:0000256" key="3">
    <source>
        <dbReference type="ARBA" id="ARBA00022741"/>
    </source>
</evidence>
<dbReference type="GO" id="GO:0000428">
    <property type="term" value="C:DNA-directed RNA polymerase complex"/>
    <property type="evidence" value="ECO:0007669"/>
    <property type="project" value="UniProtKB-KW"/>
</dbReference>
<dbReference type="InterPro" id="IPR014001">
    <property type="entry name" value="Helicase_ATP-bd"/>
</dbReference>
<comment type="domain">
    <text evidence="12">The Q motif is unique to and characteristic of the DEAD box family of RNA helicases and controls ATP binding and hydrolysis.</text>
</comment>
<evidence type="ECO:0000313" key="18">
    <source>
        <dbReference type="EMBL" id="CAF0905045.1"/>
    </source>
</evidence>
<dbReference type="InterPro" id="IPR011545">
    <property type="entry name" value="DEAD/DEAH_box_helicase_dom"/>
</dbReference>
<keyword evidence="6 12" id="KW-0067">ATP-binding</keyword>
<feature type="domain" description="Helicase C-terminal" evidence="16">
    <location>
        <begin position="1652"/>
        <end position="1817"/>
    </location>
</feature>
<dbReference type="InterPro" id="IPR001810">
    <property type="entry name" value="F-box_dom"/>
</dbReference>
<dbReference type="PROSITE" id="PS00039">
    <property type="entry name" value="DEAD_ATP_HELICASE"/>
    <property type="match status" value="1"/>
</dbReference>
<dbReference type="GO" id="GO:0003723">
    <property type="term" value="F:RNA binding"/>
    <property type="evidence" value="ECO:0007669"/>
    <property type="project" value="UniProtKB-UniRule"/>
</dbReference>
<feature type="domain" description="F-box" evidence="14">
    <location>
        <begin position="220"/>
        <end position="272"/>
    </location>
</feature>
<dbReference type="GO" id="GO:0005524">
    <property type="term" value="F:ATP binding"/>
    <property type="evidence" value="ECO:0007669"/>
    <property type="project" value="UniProtKB-UniRule"/>
</dbReference>
<dbReference type="Pfam" id="PF13959">
    <property type="entry name" value="CTE_SPB4"/>
    <property type="match status" value="1"/>
</dbReference>
<dbReference type="PANTHER" id="PTHR24031">
    <property type="entry name" value="RNA HELICASE"/>
    <property type="match status" value="1"/>
</dbReference>
<feature type="domain" description="Helicase ATP-binding" evidence="15">
    <location>
        <begin position="1465"/>
        <end position="1639"/>
    </location>
</feature>
<dbReference type="GO" id="GO:0003724">
    <property type="term" value="F:RNA helicase activity"/>
    <property type="evidence" value="ECO:0007669"/>
    <property type="project" value="UniProtKB-EC"/>
</dbReference>
<feature type="compositionally biased region" description="Basic and acidic residues" evidence="13">
    <location>
        <begin position="1896"/>
        <end position="1910"/>
    </location>
</feature>
<keyword evidence="20" id="KW-1185">Reference proteome</keyword>
<dbReference type="FunFam" id="3.90.940.20:FF:000001">
    <property type="entry name" value="DNA-directed RNA polymerases I, II, and III subunit RPABC1"/>
    <property type="match status" value="1"/>
</dbReference>
<dbReference type="CDD" id="cd18787">
    <property type="entry name" value="SF2_C_DEAD"/>
    <property type="match status" value="1"/>
</dbReference>
<dbReference type="InterPro" id="IPR001650">
    <property type="entry name" value="Helicase_C-like"/>
</dbReference>
<evidence type="ECO:0000256" key="9">
    <source>
        <dbReference type="ARBA" id="ARBA00023242"/>
    </source>
</evidence>
<reference evidence="19" key="1">
    <citation type="submission" date="2021-02" db="EMBL/GenBank/DDBJ databases">
        <authorList>
            <person name="Nowell W R."/>
        </authorList>
    </citation>
    <scope>NUCLEOTIDE SEQUENCE</scope>
</reference>
<dbReference type="Gene3D" id="3.40.1340.10">
    <property type="entry name" value="RNA polymerase, Rpb5, N-terminal domain"/>
    <property type="match status" value="1"/>
</dbReference>
<dbReference type="FunFam" id="3.40.1340.10:FF:000001">
    <property type="entry name" value="DNA-directed RNA polymerases I, II, and III subunit RPABC1"/>
    <property type="match status" value="1"/>
</dbReference>
<dbReference type="InterPro" id="IPR000783">
    <property type="entry name" value="RNA_pol_subH/Rpb5_C"/>
</dbReference>
<keyword evidence="8" id="KW-0804">Transcription</keyword>
<dbReference type="PROSITE" id="PS01110">
    <property type="entry name" value="RNA_POL_H_23KD"/>
    <property type="match status" value="1"/>
</dbReference>
<dbReference type="InterPro" id="IPR036710">
    <property type="entry name" value="RNA_pol_Rpb5_N_sf"/>
</dbReference>
<comment type="function">
    <text evidence="12">RNA helicase.</text>
</comment>
<evidence type="ECO:0000256" key="7">
    <source>
        <dbReference type="ARBA" id="ARBA00022884"/>
    </source>
</evidence>
<dbReference type="EC" id="3.6.4.13" evidence="12"/>
<evidence type="ECO:0000256" key="1">
    <source>
        <dbReference type="ARBA" id="ARBA00004123"/>
    </source>
</evidence>
<dbReference type="Proteomes" id="UP000663828">
    <property type="component" value="Unassembled WGS sequence"/>
</dbReference>
<gene>
    <name evidence="19" type="ORF">EDS130_LOCUS14488</name>
    <name evidence="18" type="ORF">XAT740_LOCUS8231</name>
</gene>
<evidence type="ECO:0000259" key="16">
    <source>
        <dbReference type="PROSITE" id="PS51194"/>
    </source>
</evidence>
<keyword evidence="7 12" id="KW-0694">RNA-binding</keyword>
<dbReference type="GO" id="GO:0003899">
    <property type="term" value="F:DNA-directed RNA polymerase activity"/>
    <property type="evidence" value="ECO:0007669"/>
    <property type="project" value="InterPro"/>
</dbReference>
<sequence>MDDESLAYNFWRMRRTALHMCHDRGYIVGQDELDQTFEQFKDTFGDKPSESKPARSHLTIMVAHNDDPTNLLAVRFTDSSKKVGVAEVKEYLHRMEDENLTNTILVVQIGLSPAARDLIQNGLENQKIHIQVFLEDELLVNITEHNLVPKHVILTPDEKQELLQRYRLKESQLPRIQSGDPVARYFGLARGQVVRITRASETAGRYITYRLVTSCSFAMTKQLEDLPNELIWLIVEYVSPIDGFVAFFNLNQRFNQILRSIHFRFNLQYVSQTQYNYYLRTLLPNIKLTWIESLSVDDITNRLDSIRLSCCLRSLTLHHLRTESINHFAKHILPDLQQLERLYLHSEYVLQDEDVNCLSAVIFSEQIASLTHCQLAFQDFGCMNFNHLAATNRNVTLKTLIIDQWCRLNDFTKLLLLTPNIRRLTVRLFDINPKATVDSSSLTVDDFATLAPNLVYLRVKLSRISFSNATKVLFYRLPTQLRELSLSTWSIEYANGEHWETILSSRYPNLKQFRLIISLDRIPLNLTITINKDLDNIVKSFNQSKYFLDHHWNVLININERDRLKFVLHTTPYPIENFQTTLYNIRRCTASPAVIQSAYSHVTKLTLTLHDDIPHRTDHYKEYRSFSRVEELIFLSNLTNDRQEFSTDNYFRDLQTTVNLSTVKSLSFLEEVHQYPIQLIRLLLENLPKLCSLTLSHRLYVCLKPRLLSSLKQLTLIFVTYSSVSLPAVQMQQLLPPSLTLTNKLILDLVQHASTTNLQTLSLLMSFENSFPDEIILEICRYLHPIDILLSFAGLNQRLNGTISDFIRHVHLSSTISYEKYFYLLRTILPSIWSSIESLTINNYQIPCLTTSFLDYTDRILPSNLKRLCLLHLNINETYHFISRLMHQCVVEELVIECMDSDFVNQQELYGYRIAQMLFYCHPTLKSIELRGEILFDLNHLSFLSLSSSDDANLGLDACRLSALRRLTIPLRSLSSLHLLLIYQPCLEYLNVHVGDGKCTYDYKIRPFPPLFNLREFHFRSEDLVIKFNDLVELLVYFPNLKSLSLDLTTECLAFFDGDLLQTMVQSLDSFQFSIARFSPPTSEEQTLSTFYTPFWLQTKQWYTQCYWHNDEENNDADYFHIYSAPFPFTEFDVYKCTNENLVPKDQIPSFSQVKRLELSETSDVNAILFLRRCPNIRTICLNDVYDDDENYGTDEEEDIMDQIAENVTSSDLQTNNSSQSTLPVLPYIRDISILALPDHDLGFFQRLLHASPNASQLSVYFDDLIEIIQTAQQNLLQILQQHIYQLKINFDYLWLISDIRRDIPKILRVFSRINVLTISLHEGQRRTLLTVKELLTYVFKHPSDLRCINVKSHSPTGFDAMRKQGDIDLIKIWLRNTSDSRFKYENYLKDSMRDNQKVKIKNYSQRIPQWKKIDQEIQQLTRQYDQIDPGSIQTFNDLPLSRNTLEGLTKAGFTKPTDIQREAIGVALQGRDILGAAMTGSGKTLAFLIPVLECLYRARWTMNDGLGILILSPTRELAYQTFEVLRKIGQFHDFSAGLIIGGKDLKGEQDRISRTNIVVSTPGRLLQHFDETWNFTCEKLKMFIIDEADRTLDMGFAETIRSIVSNLPNERQTLLFSATQTRSIRELSLVSLKNPVYVSAHEKAKTSTPANLTQSYIICEVPQKISLIWSFIKNHLKSKMIIFIQSCKQVKFIYNVVCKLRPGLPVLALYGTMGQMKRMSVYDTFCRKQYACLFATDIAARGLDFPAINWVLQFDCPPDANTYIHRVGRTARFQQGGEALLILTNREEQGMIKQLEDKKVPLHKIEVNPNYIHDLTPKLQALCAQFPELKEQAKRAFTSYLRSLILMGNRKVFDVKSIDTDAFATSLGLEIAPKVRFMKKGQKQEEEQQPSTTDGEIKAAGENSDRFSHEIIGEDEDDDEEGWFTVKEKPEALEEISIDLPAKQDKNKKLTKAQLARKLRKKQLQINKRVEYDDEGKVIVHSDDEDQSATYNIEEAKARLQEMDRKDKEAYRALIKQKHKERRRKNNKKEEPVEETTE</sequence>
<dbReference type="OrthoDB" id="10259640at2759"/>
<name>A0A814G527_ADIRI</name>
<evidence type="ECO:0000256" key="2">
    <source>
        <dbReference type="ARBA" id="ARBA00022478"/>
    </source>
</evidence>
<dbReference type="InterPro" id="IPR027417">
    <property type="entry name" value="P-loop_NTPase"/>
</dbReference>
<dbReference type="PROSITE" id="PS50181">
    <property type="entry name" value="FBOX"/>
    <property type="match status" value="1"/>
</dbReference>
<protein>
    <recommendedName>
        <fullName evidence="12">ATP-dependent RNA helicase</fullName>
        <ecNumber evidence="12">3.6.4.13</ecNumber>
    </recommendedName>
</protein>
<evidence type="ECO:0000256" key="13">
    <source>
        <dbReference type="SAM" id="MobiDB-lite"/>
    </source>
</evidence>
<dbReference type="HAMAP" id="MF_00025">
    <property type="entry name" value="RNApol_Rpo5_RPB5"/>
    <property type="match status" value="1"/>
</dbReference>
<comment type="similarity">
    <text evidence="12">Belongs to the DEAD box helicase family.</text>
</comment>
<feature type="compositionally biased region" description="Basic residues" evidence="13">
    <location>
        <begin position="2016"/>
        <end position="2028"/>
    </location>
</feature>
<comment type="similarity">
    <text evidence="10">Belongs to the archaeal Rpo5/eukaryotic RPB5 RNA polymerase subunit family.</text>
</comment>
<dbReference type="SUPFAM" id="SSF55287">
    <property type="entry name" value="RPB5-like RNA polymerase subunit"/>
    <property type="match status" value="1"/>
</dbReference>
<dbReference type="InterPro" id="IPR025313">
    <property type="entry name" value="SPB4-like_CTE"/>
</dbReference>
<evidence type="ECO:0000256" key="6">
    <source>
        <dbReference type="ARBA" id="ARBA00022840"/>
    </source>
</evidence>
<dbReference type="SUPFAM" id="SSF53036">
    <property type="entry name" value="Eukaryotic RPB5 N-terminal domain"/>
    <property type="match status" value="1"/>
</dbReference>
<evidence type="ECO:0000313" key="19">
    <source>
        <dbReference type="EMBL" id="CAF0992958.1"/>
    </source>
</evidence>
<comment type="subcellular location">
    <subcellularLocation>
        <location evidence="1">Nucleus</location>
    </subcellularLocation>
</comment>
<evidence type="ECO:0000256" key="11">
    <source>
        <dbReference type="PROSITE-ProRule" id="PRU00552"/>
    </source>
</evidence>
<dbReference type="Pfam" id="PF00271">
    <property type="entry name" value="Helicase_C"/>
    <property type="match status" value="1"/>
</dbReference>
<dbReference type="InterPro" id="IPR000629">
    <property type="entry name" value="RNA-helicase_DEAD-box_CS"/>
</dbReference>
<feature type="region of interest" description="Disordered" evidence="13">
    <location>
        <begin position="2004"/>
        <end position="2039"/>
    </location>
</feature>
<evidence type="ECO:0000256" key="5">
    <source>
        <dbReference type="ARBA" id="ARBA00022806"/>
    </source>
</evidence>
<dbReference type="PROSITE" id="PS51195">
    <property type="entry name" value="Q_MOTIF"/>
    <property type="match status" value="1"/>
</dbReference>
<dbReference type="SMART" id="SM00487">
    <property type="entry name" value="DEXDc"/>
    <property type="match status" value="1"/>
</dbReference>
<dbReference type="GO" id="GO:0006351">
    <property type="term" value="P:DNA-templated transcription"/>
    <property type="evidence" value="ECO:0007669"/>
    <property type="project" value="InterPro"/>
</dbReference>
<dbReference type="Pfam" id="PF01191">
    <property type="entry name" value="RNA_pol_Rpb5_C"/>
    <property type="match status" value="1"/>
</dbReference>
<feature type="region of interest" description="Disordered" evidence="13">
    <location>
        <begin position="1880"/>
        <end position="1910"/>
    </location>
</feature>
<keyword evidence="2" id="KW-0240">DNA-directed RNA polymerase</keyword>
<keyword evidence="4 12" id="KW-0378">Hydrolase</keyword>
<comment type="catalytic activity">
    <reaction evidence="12">
        <text>ATP + H2O = ADP + phosphate + H(+)</text>
        <dbReference type="Rhea" id="RHEA:13065"/>
        <dbReference type="ChEBI" id="CHEBI:15377"/>
        <dbReference type="ChEBI" id="CHEBI:15378"/>
        <dbReference type="ChEBI" id="CHEBI:30616"/>
        <dbReference type="ChEBI" id="CHEBI:43474"/>
        <dbReference type="ChEBI" id="CHEBI:456216"/>
        <dbReference type="EC" id="3.6.4.13"/>
    </reaction>
</comment>
<dbReference type="NCBIfam" id="NF007129">
    <property type="entry name" value="PRK09570.1"/>
    <property type="match status" value="1"/>
</dbReference>
<dbReference type="InterPro" id="IPR020608">
    <property type="entry name" value="RNA_pol_subH/Rpb5_CS"/>
</dbReference>
<comment type="caution">
    <text evidence="19">The sequence shown here is derived from an EMBL/GenBank/DDBJ whole genome shotgun (WGS) entry which is preliminary data.</text>
</comment>
<feature type="domain" description="DEAD-box RNA helicase Q" evidence="17">
    <location>
        <begin position="1434"/>
        <end position="1462"/>
    </location>
</feature>
<keyword evidence="3 12" id="KW-0547">Nucleotide-binding</keyword>
<dbReference type="SUPFAM" id="SSF52540">
    <property type="entry name" value="P-loop containing nucleoside triphosphate hydrolases"/>
    <property type="match status" value="1"/>
</dbReference>
<dbReference type="SMART" id="SM00490">
    <property type="entry name" value="HELICc"/>
    <property type="match status" value="1"/>
</dbReference>
<dbReference type="PROSITE" id="PS51192">
    <property type="entry name" value="HELICASE_ATP_BIND_1"/>
    <property type="match status" value="1"/>
</dbReference>